<comment type="caution">
    <text evidence="9">The sequence shown here is derived from an EMBL/GenBank/DDBJ whole genome shotgun (WGS) entry which is preliminary data.</text>
</comment>
<keyword evidence="2" id="KW-0479">Metal-binding</keyword>
<evidence type="ECO:0000256" key="3">
    <source>
        <dbReference type="ARBA" id="ARBA00022763"/>
    </source>
</evidence>
<proteinExistence type="predicted"/>
<feature type="domain" description="Uracil-DNA glycosylase-like" evidence="8">
    <location>
        <begin position="33"/>
        <end position="213"/>
    </location>
</feature>
<keyword evidence="3" id="KW-0227">DNA damage</keyword>
<evidence type="ECO:0000259" key="8">
    <source>
        <dbReference type="SMART" id="SM00986"/>
    </source>
</evidence>
<dbReference type="InterPro" id="IPR051536">
    <property type="entry name" value="UDG_Type-4/5"/>
</dbReference>
<dbReference type="GO" id="GO:0051539">
    <property type="term" value="F:4 iron, 4 sulfur cluster binding"/>
    <property type="evidence" value="ECO:0007669"/>
    <property type="project" value="UniProtKB-KW"/>
</dbReference>
<dbReference type="CDD" id="cd10030">
    <property type="entry name" value="UDG-F4_TTUDGA_SPO1dp_like"/>
    <property type="match status" value="1"/>
</dbReference>
<name>A0A841ZM89_9LIST</name>
<protein>
    <submittedName>
        <fullName evidence="9">Uracil-DNA glycosylase</fullName>
    </submittedName>
</protein>
<dbReference type="PANTHER" id="PTHR33693">
    <property type="entry name" value="TYPE-5 URACIL-DNA GLYCOSYLASE"/>
    <property type="match status" value="1"/>
</dbReference>
<evidence type="ECO:0000256" key="4">
    <source>
        <dbReference type="ARBA" id="ARBA00022801"/>
    </source>
</evidence>
<keyword evidence="6" id="KW-0411">Iron-sulfur</keyword>
<dbReference type="Pfam" id="PF03167">
    <property type="entry name" value="UDG"/>
    <property type="match status" value="1"/>
</dbReference>
<keyword evidence="5" id="KW-0408">Iron</keyword>
<evidence type="ECO:0000256" key="6">
    <source>
        <dbReference type="ARBA" id="ARBA00023014"/>
    </source>
</evidence>
<dbReference type="GO" id="GO:0046872">
    <property type="term" value="F:metal ion binding"/>
    <property type="evidence" value="ECO:0007669"/>
    <property type="project" value="UniProtKB-KW"/>
</dbReference>
<keyword evidence="4" id="KW-0378">Hydrolase</keyword>
<dbReference type="RefSeq" id="WP_185372082.1">
    <property type="nucleotide sequence ID" value="NZ_JAARRM010000001.1"/>
</dbReference>
<dbReference type="AlphaFoldDB" id="A0A841ZM89"/>
<dbReference type="EMBL" id="JAARRM010000001">
    <property type="protein sequence ID" value="MBC1520538.1"/>
    <property type="molecule type" value="Genomic_DNA"/>
</dbReference>
<dbReference type="InterPro" id="IPR036895">
    <property type="entry name" value="Uracil-DNA_glycosylase-like_sf"/>
</dbReference>
<evidence type="ECO:0000313" key="10">
    <source>
        <dbReference type="Proteomes" id="UP000559885"/>
    </source>
</evidence>
<dbReference type="Proteomes" id="UP000559885">
    <property type="component" value="Unassembled WGS sequence"/>
</dbReference>
<dbReference type="SUPFAM" id="SSF52141">
    <property type="entry name" value="Uracil-DNA glycosylase-like"/>
    <property type="match status" value="1"/>
</dbReference>
<dbReference type="Gene3D" id="3.40.470.10">
    <property type="entry name" value="Uracil-DNA glycosylase-like domain"/>
    <property type="match status" value="1"/>
</dbReference>
<accession>A0A841ZM89</accession>
<gene>
    <name evidence="9" type="ORF">HB912_02620</name>
</gene>
<dbReference type="InterPro" id="IPR005122">
    <property type="entry name" value="Uracil-DNA_glycosylase-like"/>
</dbReference>
<sequence>MTERKAERLIIPEKLVTLVKKRSEAFQLEGFVPGQGEKSAKIMFVGEAPGETEIHNLIPFSGRAGDELMRFMDIAALTRNDVYITSAVRSRPYRYGEKKDRKTGEMIERRYNRTPTQKEIYAQAPILDFEIQTVQPKLIVTLGNIGLRRLLGKEYGVSSLHGQVLTKQVQKLASLDENRFEKTAAYYTIIPTFHPASIFYNRKLLPLIQADFEAIGSYVKEYLR</sequence>
<evidence type="ECO:0000256" key="2">
    <source>
        <dbReference type="ARBA" id="ARBA00022723"/>
    </source>
</evidence>
<organism evidence="9 10">
    <name type="scientific">Listeria aquatica</name>
    <dbReference type="NCBI Taxonomy" id="1494960"/>
    <lineage>
        <taxon>Bacteria</taxon>
        <taxon>Bacillati</taxon>
        <taxon>Bacillota</taxon>
        <taxon>Bacilli</taxon>
        <taxon>Bacillales</taxon>
        <taxon>Listeriaceae</taxon>
        <taxon>Listeria</taxon>
    </lineage>
</organism>
<keyword evidence="1" id="KW-0004">4Fe-4S</keyword>
<dbReference type="PANTHER" id="PTHR33693:SF1">
    <property type="entry name" value="TYPE-4 URACIL-DNA GLYCOSYLASE"/>
    <property type="match status" value="1"/>
</dbReference>
<dbReference type="SMART" id="SM00986">
    <property type="entry name" value="UDG"/>
    <property type="match status" value="1"/>
</dbReference>
<evidence type="ECO:0000313" key="9">
    <source>
        <dbReference type="EMBL" id="MBC1520538.1"/>
    </source>
</evidence>
<dbReference type="SMART" id="SM00987">
    <property type="entry name" value="UreE_C"/>
    <property type="match status" value="1"/>
</dbReference>
<evidence type="ECO:0000256" key="7">
    <source>
        <dbReference type="ARBA" id="ARBA00023204"/>
    </source>
</evidence>
<keyword evidence="7" id="KW-0234">DNA repair</keyword>
<evidence type="ECO:0000256" key="5">
    <source>
        <dbReference type="ARBA" id="ARBA00023004"/>
    </source>
</evidence>
<dbReference type="GO" id="GO:0097506">
    <property type="term" value="F:deaminated base DNA N-glycosylase activity"/>
    <property type="evidence" value="ECO:0007669"/>
    <property type="project" value="UniProtKB-ARBA"/>
</dbReference>
<dbReference type="GO" id="GO:0006281">
    <property type="term" value="P:DNA repair"/>
    <property type="evidence" value="ECO:0007669"/>
    <property type="project" value="UniProtKB-KW"/>
</dbReference>
<evidence type="ECO:0000256" key="1">
    <source>
        <dbReference type="ARBA" id="ARBA00022485"/>
    </source>
</evidence>
<reference evidence="9 10" key="1">
    <citation type="submission" date="2020-03" db="EMBL/GenBank/DDBJ databases">
        <title>Soil Listeria distribution.</title>
        <authorList>
            <person name="Liao J."/>
            <person name="Wiedmann M."/>
        </authorList>
    </citation>
    <scope>NUCLEOTIDE SEQUENCE [LARGE SCALE GENOMIC DNA]</scope>
    <source>
        <strain evidence="9 10">FSL L7-1507</strain>
    </source>
</reference>